<dbReference type="GO" id="GO:0005886">
    <property type="term" value="C:plasma membrane"/>
    <property type="evidence" value="ECO:0007669"/>
    <property type="project" value="UniProtKB-SubCell"/>
</dbReference>
<keyword evidence="5 8" id="KW-0812">Transmembrane</keyword>
<dbReference type="GO" id="GO:0055085">
    <property type="term" value="P:transmembrane transport"/>
    <property type="evidence" value="ECO:0007669"/>
    <property type="project" value="TreeGrafter"/>
</dbReference>
<comment type="similarity">
    <text evidence="2">Belongs to the autoinducer-2 exporter (AI-2E) (TC 2.A.86) family.</text>
</comment>
<dbReference type="PANTHER" id="PTHR21716:SF53">
    <property type="entry name" value="PERMEASE PERM-RELATED"/>
    <property type="match status" value="1"/>
</dbReference>
<comment type="caution">
    <text evidence="9">The sequence shown here is derived from an EMBL/GenBank/DDBJ whole genome shotgun (WGS) entry which is preliminary data.</text>
</comment>
<dbReference type="PANTHER" id="PTHR21716">
    <property type="entry name" value="TRANSMEMBRANE PROTEIN"/>
    <property type="match status" value="1"/>
</dbReference>
<evidence type="ECO:0000256" key="5">
    <source>
        <dbReference type="ARBA" id="ARBA00022692"/>
    </source>
</evidence>
<keyword evidence="3" id="KW-0813">Transport</keyword>
<evidence type="ECO:0000256" key="7">
    <source>
        <dbReference type="ARBA" id="ARBA00023136"/>
    </source>
</evidence>
<feature type="transmembrane region" description="Helical" evidence="8">
    <location>
        <begin position="7"/>
        <end position="26"/>
    </location>
</feature>
<evidence type="ECO:0000256" key="3">
    <source>
        <dbReference type="ARBA" id="ARBA00022448"/>
    </source>
</evidence>
<dbReference type="EMBL" id="JADFFL010000001">
    <property type="protein sequence ID" value="MBE9660422.1"/>
    <property type="molecule type" value="Genomic_DNA"/>
</dbReference>
<feature type="transmembrane region" description="Helical" evidence="8">
    <location>
        <begin position="248"/>
        <end position="276"/>
    </location>
</feature>
<proteinExistence type="inferred from homology"/>
<dbReference type="RefSeq" id="WP_194109625.1">
    <property type="nucleotide sequence ID" value="NZ_JADFFL010000001.1"/>
</dbReference>
<keyword evidence="6 8" id="KW-1133">Transmembrane helix</keyword>
<gene>
    <name evidence="9" type="ORF">IRJ16_00860</name>
</gene>
<feature type="transmembrane region" description="Helical" evidence="8">
    <location>
        <begin position="62"/>
        <end position="86"/>
    </location>
</feature>
<feature type="transmembrane region" description="Helical" evidence="8">
    <location>
        <begin position="222"/>
        <end position="241"/>
    </location>
</feature>
<name>A0A929KTC1_9SPHI</name>
<dbReference type="InterPro" id="IPR002549">
    <property type="entry name" value="AI-2E-like"/>
</dbReference>
<evidence type="ECO:0000256" key="1">
    <source>
        <dbReference type="ARBA" id="ARBA00004651"/>
    </source>
</evidence>
<reference evidence="9" key="1">
    <citation type="submission" date="2020-10" db="EMBL/GenBank/DDBJ databases">
        <title>Mucilaginibacter mali sp. nov., isolated from rhizosphere soil of apple orchard.</title>
        <authorList>
            <person name="Lee J.-S."/>
            <person name="Kim H.S."/>
            <person name="Kim J.-S."/>
        </authorList>
    </citation>
    <scope>NUCLEOTIDE SEQUENCE</scope>
    <source>
        <strain evidence="9">KCTC 22746</strain>
    </source>
</reference>
<comment type="subcellular location">
    <subcellularLocation>
        <location evidence="1">Cell membrane</location>
        <topology evidence="1">Multi-pass membrane protein</topology>
    </subcellularLocation>
</comment>
<keyword evidence="7 8" id="KW-0472">Membrane</keyword>
<keyword evidence="10" id="KW-1185">Reference proteome</keyword>
<evidence type="ECO:0000313" key="10">
    <source>
        <dbReference type="Proteomes" id="UP000622475"/>
    </source>
</evidence>
<feature type="transmembrane region" description="Helical" evidence="8">
    <location>
        <begin position="296"/>
        <end position="318"/>
    </location>
</feature>
<evidence type="ECO:0000256" key="2">
    <source>
        <dbReference type="ARBA" id="ARBA00009773"/>
    </source>
</evidence>
<dbReference type="Proteomes" id="UP000622475">
    <property type="component" value="Unassembled WGS sequence"/>
</dbReference>
<dbReference type="Pfam" id="PF01594">
    <property type="entry name" value="AI-2E_transport"/>
    <property type="match status" value="1"/>
</dbReference>
<evidence type="ECO:0000256" key="6">
    <source>
        <dbReference type="ARBA" id="ARBA00022989"/>
    </source>
</evidence>
<dbReference type="AlphaFoldDB" id="A0A929KTC1"/>
<protein>
    <submittedName>
        <fullName evidence="9">AI-2E family transporter</fullName>
    </submittedName>
</protein>
<organism evidence="9 10">
    <name type="scientific">Mucilaginibacter myungsuensis</name>
    <dbReference type="NCBI Taxonomy" id="649104"/>
    <lineage>
        <taxon>Bacteria</taxon>
        <taxon>Pseudomonadati</taxon>
        <taxon>Bacteroidota</taxon>
        <taxon>Sphingobacteriia</taxon>
        <taxon>Sphingobacteriales</taxon>
        <taxon>Sphingobacteriaceae</taxon>
        <taxon>Mucilaginibacter</taxon>
    </lineage>
</organism>
<accession>A0A929KTC1</accession>
<keyword evidence="4" id="KW-1003">Cell membrane</keyword>
<evidence type="ECO:0000256" key="4">
    <source>
        <dbReference type="ARBA" id="ARBA00022475"/>
    </source>
</evidence>
<evidence type="ECO:0000313" key="9">
    <source>
        <dbReference type="EMBL" id="MBE9660422.1"/>
    </source>
</evidence>
<feature type="transmembrane region" description="Helical" evidence="8">
    <location>
        <begin position="140"/>
        <end position="164"/>
    </location>
</feature>
<evidence type="ECO:0000256" key="8">
    <source>
        <dbReference type="SAM" id="Phobius"/>
    </source>
</evidence>
<sequence length="351" mass="38450">MPIQPRPYLNQIAQLIFVLMGATAILYFSQCILVPILFSLVLALLLLPLCRKIESIGSPKALAATIGILLLITVFAVIFFVLYWQLSQLIQDSGQMRDKIDALIKQVQQNIDQKFGLPPREQKKIIEQSNGNVMSSVSGVFGGLFGILVDIILVLVYIFLLLVFRSHLLTGLLKAVPDTQRENVRKISREAAGVSQQYLLGLAMMIGCLWVMYGIGFSLIGVKYAIFFAVLCGTLELIPFIGNLTGTILTVGISLVQGASLGQVGGIVGIYAVVQFTQSYMLEPMIVGRQVNLNPLTTILCIVVFEAIWGVPGMVLAVPLTGMFKIACDHFEQLKPYGFLLGEVPKTKKAK</sequence>
<feature type="transmembrane region" description="Helical" evidence="8">
    <location>
        <begin position="198"/>
        <end position="216"/>
    </location>
</feature>